<keyword evidence="2 5" id="KW-0812">Transmembrane</keyword>
<dbReference type="WBParaSite" id="Pan_g10433.t1">
    <property type="protein sequence ID" value="Pan_g10433.t1"/>
    <property type="gene ID" value="Pan_g10433"/>
</dbReference>
<dbReference type="PROSITE" id="PS50262">
    <property type="entry name" value="G_PROTEIN_RECEP_F1_2"/>
    <property type="match status" value="1"/>
</dbReference>
<evidence type="ECO:0000313" key="8">
    <source>
        <dbReference type="WBParaSite" id="Pan_g10433.t1"/>
    </source>
</evidence>
<keyword evidence="3 5" id="KW-1133">Transmembrane helix</keyword>
<dbReference type="CDD" id="cd00637">
    <property type="entry name" value="7tm_classA_rhodopsin-like"/>
    <property type="match status" value="1"/>
</dbReference>
<evidence type="ECO:0000256" key="3">
    <source>
        <dbReference type="ARBA" id="ARBA00022989"/>
    </source>
</evidence>
<dbReference type="Gene3D" id="1.20.1070.10">
    <property type="entry name" value="Rhodopsin 7-helix transmembrane proteins"/>
    <property type="match status" value="1"/>
</dbReference>
<feature type="transmembrane region" description="Helical" evidence="5">
    <location>
        <begin position="47"/>
        <end position="68"/>
    </location>
</feature>
<protein>
    <submittedName>
        <fullName evidence="8">G_PROTEIN_RECEP_F1_2 domain-containing protein</fullName>
    </submittedName>
</protein>
<dbReference type="InterPro" id="IPR000276">
    <property type="entry name" value="GPCR_Rhodpsn"/>
</dbReference>
<dbReference type="PANTHER" id="PTHR21643:SF6">
    <property type="entry name" value="G-PROTEIN COUPLED RECEPTORS FAMILY 1 PROFILE DOMAIN-CONTAINING PROTEIN"/>
    <property type="match status" value="1"/>
</dbReference>
<feature type="transmembrane region" description="Helical" evidence="5">
    <location>
        <begin position="303"/>
        <end position="328"/>
    </location>
</feature>
<feature type="domain" description="G-protein coupled receptors family 1 profile" evidence="6">
    <location>
        <begin position="59"/>
        <end position="324"/>
    </location>
</feature>
<dbReference type="SUPFAM" id="SSF81321">
    <property type="entry name" value="Family A G protein-coupled receptor-like"/>
    <property type="match status" value="1"/>
</dbReference>
<keyword evidence="7" id="KW-1185">Reference proteome</keyword>
<feature type="transmembrane region" description="Helical" evidence="5">
    <location>
        <begin position="204"/>
        <end position="229"/>
    </location>
</feature>
<dbReference type="GO" id="GO:0008188">
    <property type="term" value="F:neuropeptide receptor activity"/>
    <property type="evidence" value="ECO:0007669"/>
    <property type="project" value="InterPro"/>
</dbReference>
<reference evidence="8" key="2">
    <citation type="submission" date="2020-10" db="UniProtKB">
        <authorList>
            <consortium name="WormBaseParasite"/>
        </authorList>
    </citation>
    <scope>IDENTIFICATION</scope>
</reference>
<accession>A0A7E4UM77</accession>
<keyword evidence="4 5" id="KW-0472">Membrane</keyword>
<dbReference type="InterPro" id="IPR017452">
    <property type="entry name" value="GPCR_Rhodpsn_7TM"/>
</dbReference>
<evidence type="ECO:0000259" key="6">
    <source>
        <dbReference type="PROSITE" id="PS50262"/>
    </source>
</evidence>
<reference evidence="7" key="1">
    <citation type="journal article" date="2013" name="Genetics">
        <title>The draft genome and transcriptome of Panagrellus redivivus are shaped by the harsh demands of a free-living lifestyle.</title>
        <authorList>
            <person name="Srinivasan J."/>
            <person name="Dillman A.R."/>
            <person name="Macchietto M.G."/>
            <person name="Heikkinen L."/>
            <person name="Lakso M."/>
            <person name="Fracchia K.M."/>
            <person name="Antoshechkin I."/>
            <person name="Mortazavi A."/>
            <person name="Wong G."/>
            <person name="Sternberg P.W."/>
        </authorList>
    </citation>
    <scope>NUCLEOTIDE SEQUENCE [LARGE SCALE GENOMIC DNA]</scope>
    <source>
        <strain evidence="7">MT8872</strain>
    </source>
</reference>
<sequence>MTTAMYSNSSLDGLDEFNTTIEPPALCERNFGVTVDTIINFQNQADAILLVCTILSAFLQVYVMVVAVKHIRRKTSDKCMHVFLFSMTFADFLLTALCYPVELAPRATGFFSHVPRLLNQTMHISTWVALIASSSSLVFLNVDKLFYFRFPLRYGETFTRARAIILITASWVFSLLFVCFAWYTESFECVDDDCNTLAIFEKKTHIYAIFMIVVGVIPTLTCLVVSIYIMKIVSQHRKQLAEERALCATTTQSRSNSVFVTRMRTFYFIFMTTVFTAITLLPYRLVGMVRSINPGRSHDCATIFVFWIMMYMIYLNSIINPLLTVTVLPQYRVELTRTFFFRNSDPYKQKNGATTLTAATDL</sequence>
<feature type="transmembrane region" description="Helical" evidence="5">
    <location>
        <begin position="265"/>
        <end position="283"/>
    </location>
</feature>
<evidence type="ECO:0000256" key="5">
    <source>
        <dbReference type="SAM" id="Phobius"/>
    </source>
</evidence>
<comment type="subcellular location">
    <subcellularLocation>
        <location evidence="1">Membrane</location>
    </subcellularLocation>
</comment>
<dbReference type="AlphaFoldDB" id="A0A7E4UM77"/>
<dbReference type="GO" id="GO:0016020">
    <property type="term" value="C:membrane"/>
    <property type="evidence" value="ECO:0007669"/>
    <property type="project" value="UniProtKB-SubCell"/>
</dbReference>
<organism evidence="7 8">
    <name type="scientific">Panagrellus redivivus</name>
    <name type="common">Microworm</name>
    <dbReference type="NCBI Taxonomy" id="6233"/>
    <lineage>
        <taxon>Eukaryota</taxon>
        <taxon>Metazoa</taxon>
        <taxon>Ecdysozoa</taxon>
        <taxon>Nematoda</taxon>
        <taxon>Chromadorea</taxon>
        <taxon>Rhabditida</taxon>
        <taxon>Tylenchina</taxon>
        <taxon>Panagrolaimomorpha</taxon>
        <taxon>Panagrolaimoidea</taxon>
        <taxon>Panagrolaimidae</taxon>
        <taxon>Panagrellus</taxon>
    </lineage>
</organism>
<dbReference type="Proteomes" id="UP000492821">
    <property type="component" value="Unassembled WGS sequence"/>
</dbReference>
<name>A0A7E4UM77_PANRE</name>
<evidence type="ECO:0000256" key="4">
    <source>
        <dbReference type="ARBA" id="ARBA00023136"/>
    </source>
</evidence>
<feature type="transmembrane region" description="Helical" evidence="5">
    <location>
        <begin position="122"/>
        <end position="142"/>
    </location>
</feature>
<dbReference type="Pfam" id="PF00001">
    <property type="entry name" value="7tm_1"/>
    <property type="match status" value="1"/>
</dbReference>
<dbReference type="PRINTS" id="PR00237">
    <property type="entry name" value="GPCRRHODOPSN"/>
</dbReference>
<proteinExistence type="predicted"/>
<evidence type="ECO:0000256" key="2">
    <source>
        <dbReference type="ARBA" id="ARBA00022692"/>
    </source>
</evidence>
<dbReference type="InterPro" id="IPR039952">
    <property type="entry name" value="Aex-2"/>
</dbReference>
<dbReference type="PANTHER" id="PTHR21643">
    <property type="entry name" value="G-PROTEIN COUPLED RECEPTORS FAMILY 1 PROFILE DOMAIN-CONTAINING PROTEIN-RELATED"/>
    <property type="match status" value="1"/>
</dbReference>
<feature type="transmembrane region" description="Helical" evidence="5">
    <location>
        <begin position="163"/>
        <end position="184"/>
    </location>
</feature>
<evidence type="ECO:0000313" key="7">
    <source>
        <dbReference type="Proteomes" id="UP000492821"/>
    </source>
</evidence>
<evidence type="ECO:0000256" key="1">
    <source>
        <dbReference type="ARBA" id="ARBA00004370"/>
    </source>
</evidence>
<feature type="transmembrane region" description="Helical" evidence="5">
    <location>
        <begin position="80"/>
        <end position="102"/>
    </location>
</feature>